<accession>A0A0U1L219</accession>
<dbReference type="AlphaFoldDB" id="A0A0U1L219"/>
<name>A0A0U1L219_9FIRM</name>
<reference evidence="2" key="1">
    <citation type="submission" date="2015-03" db="EMBL/GenBank/DDBJ databases">
        <authorList>
            <person name="Nijsse Bart"/>
        </authorList>
    </citation>
    <scope>NUCLEOTIDE SEQUENCE [LARGE SCALE GENOMIC DNA]</scope>
</reference>
<evidence type="ECO:0000313" key="2">
    <source>
        <dbReference type="Proteomes" id="UP000049855"/>
    </source>
</evidence>
<gene>
    <name evidence="1" type="ORF">SpAn4DRAFT_2445</name>
</gene>
<keyword evidence="2" id="KW-1185">Reference proteome</keyword>
<protein>
    <submittedName>
        <fullName evidence="1">Uncharacterized protein</fullName>
    </submittedName>
</protein>
<organism evidence="1 2">
    <name type="scientific">Sporomusa ovata</name>
    <dbReference type="NCBI Taxonomy" id="2378"/>
    <lineage>
        <taxon>Bacteria</taxon>
        <taxon>Bacillati</taxon>
        <taxon>Bacillota</taxon>
        <taxon>Negativicutes</taxon>
        <taxon>Selenomonadales</taxon>
        <taxon>Sporomusaceae</taxon>
        <taxon>Sporomusa</taxon>
    </lineage>
</organism>
<evidence type="ECO:0000313" key="1">
    <source>
        <dbReference type="EMBL" id="CQR73213.1"/>
    </source>
</evidence>
<proteinExistence type="predicted"/>
<dbReference type="Proteomes" id="UP000049855">
    <property type="component" value="Unassembled WGS sequence"/>
</dbReference>
<dbReference type="EMBL" id="CTRP01000012">
    <property type="protein sequence ID" value="CQR73213.1"/>
    <property type="molecule type" value="Genomic_DNA"/>
</dbReference>
<sequence>MRHWVKPPFRGCLDTHRNSVSDRGVCGAIGIWSGQYFAPLFQAAVRHAHTWQ</sequence>